<protein>
    <recommendedName>
        <fullName evidence="8">Cytosine-specific methyltransferase</fullName>
        <ecNumber evidence="8">2.1.1.37</ecNumber>
    </recommendedName>
</protein>
<sequence>MKRAGIEPVACVEKSKDAVATYDAHTPAAEHFLSDIRKISFERYRGKIDIVFGGPPCQPFSTGGLRLGTADARNMFPEFIRVLKEVQPAAFLAENVPGLATRNRVQYLAELLNEFKELGFNVSWHVVSAADYGVPQKRRRLIIVGMRKDSFWFPKPTHGPVGAIPHVASGSVIDKASPLGEPPDCPVIYAKYPDPRRSPYAGHVYNGGGRPIDLSSPCHTILASAGGYKTHWIDTMDIAPDYSAHLMAGGAPRDGAVPGARRMTLEESALIQTFPGDMWFAGSRSSQYTQVGDAVPPMLGHALGAALRCQLEGTAISSVTHYQPAALLPLLVAA</sequence>
<dbReference type="GO" id="GO:0003886">
    <property type="term" value="F:DNA (cytosine-5-)-methyltransferase activity"/>
    <property type="evidence" value="ECO:0007669"/>
    <property type="project" value="UniProtKB-EC"/>
</dbReference>
<dbReference type="PROSITE" id="PS51679">
    <property type="entry name" value="SAM_MT_C5"/>
    <property type="match status" value="1"/>
</dbReference>
<evidence type="ECO:0000256" key="3">
    <source>
        <dbReference type="ARBA" id="ARBA00022691"/>
    </source>
</evidence>
<keyword evidence="4" id="KW-0680">Restriction system</keyword>
<evidence type="ECO:0000256" key="4">
    <source>
        <dbReference type="ARBA" id="ARBA00022747"/>
    </source>
</evidence>
<dbReference type="InterPro" id="IPR029063">
    <property type="entry name" value="SAM-dependent_MTases_sf"/>
</dbReference>
<evidence type="ECO:0000256" key="7">
    <source>
        <dbReference type="RuleBase" id="RU000416"/>
    </source>
</evidence>
<dbReference type="EMBL" id="FLUK01000279">
    <property type="protein sequence ID" value="SBV89387.1"/>
    <property type="molecule type" value="Genomic_DNA"/>
</dbReference>
<dbReference type="Pfam" id="PF00145">
    <property type="entry name" value="DNA_methylase"/>
    <property type="match status" value="2"/>
</dbReference>
<evidence type="ECO:0000256" key="2">
    <source>
        <dbReference type="ARBA" id="ARBA00022679"/>
    </source>
</evidence>
<evidence type="ECO:0000313" key="10">
    <source>
        <dbReference type="Proteomes" id="UP000184997"/>
    </source>
</evidence>
<comment type="catalytic activity">
    <reaction evidence="5 8">
        <text>a 2'-deoxycytidine in DNA + S-adenosyl-L-methionine = a 5-methyl-2'-deoxycytidine in DNA + S-adenosyl-L-homocysteine + H(+)</text>
        <dbReference type="Rhea" id="RHEA:13681"/>
        <dbReference type="Rhea" id="RHEA-COMP:11369"/>
        <dbReference type="Rhea" id="RHEA-COMP:11370"/>
        <dbReference type="ChEBI" id="CHEBI:15378"/>
        <dbReference type="ChEBI" id="CHEBI:57856"/>
        <dbReference type="ChEBI" id="CHEBI:59789"/>
        <dbReference type="ChEBI" id="CHEBI:85452"/>
        <dbReference type="ChEBI" id="CHEBI:85454"/>
        <dbReference type="EC" id="2.1.1.37"/>
    </reaction>
</comment>
<dbReference type="Gene3D" id="3.40.50.150">
    <property type="entry name" value="Vaccinia Virus protein VP39"/>
    <property type="match status" value="1"/>
</dbReference>
<organism evidence="9 10">
    <name type="scientific">Xanthomonas graminis pv. graminis</name>
    <dbReference type="NCBI Taxonomy" id="134874"/>
    <lineage>
        <taxon>Bacteria</taxon>
        <taxon>Pseudomonadati</taxon>
        <taxon>Pseudomonadota</taxon>
        <taxon>Gammaproteobacteria</taxon>
        <taxon>Lysobacterales</taxon>
        <taxon>Lysobacteraceae</taxon>
        <taxon>Xanthomonas</taxon>
        <taxon>Xanthomonas translucens group</taxon>
        <taxon>Xanthomonas graminis</taxon>
    </lineage>
</organism>
<dbReference type="InterPro" id="IPR050390">
    <property type="entry name" value="C5-Methyltransferase"/>
</dbReference>
<dbReference type="Proteomes" id="UP000184997">
    <property type="component" value="Unassembled WGS sequence"/>
</dbReference>
<dbReference type="PROSITE" id="PS00094">
    <property type="entry name" value="C5_MTASE_1"/>
    <property type="match status" value="1"/>
</dbReference>
<dbReference type="NCBIfam" id="TIGR00675">
    <property type="entry name" value="dcm"/>
    <property type="match status" value="1"/>
</dbReference>
<evidence type="ECO:0000256" key="6">
    <source>
        <dbReference type="PROSITE-ProRule" id="PRU01016"/>
    </source>
</evidence>
<dbReference type="SUPFAM" id="SSF53335">
    <property type="entry name" value="S-adenosyl-L-methionine-dependent methyltransferases"/>
    <property type="match status" value="1"/>
</dbReference>
<keyword evidence="1 6" id="KW-0489">Methyltransferase</keyword>
<dbReference type="AlphaFoldDB" id="A0A1M4IQJ3"/>
<dbReference type="PANTHER" id="PTHR10629">
    <property type="entry name" value="CYTOSINE-SPECIFIC METHYLTRANSFERASE"/>
    <property type="match status" value="1"/>
</dbReference>
<accession>A0A1M4IQJ3</accession>
<evidence type="ECO:0000256" key="8">
    <source>
        <dbReference type="RuleBase" id="RU000417"/>
    </source>
</evidence>
<name>A0A1M4IQJ3_9XANT</name>
<proteinExistence type="inferred from homology"/>
<dbReference type="Gene3D" id="3.90.120.10">
    <property type="entry name" value="DNA Methylase, subunit A, domain 2"/>
    <property type="match status" value="1"/>
</dbReference>
<feature type="active site" evidence="6">
    <location>
        <position position="57"/>
    </location>
</feature>
<dbReference type="GO" id="GO:0044027">
    <property type="term" value="P:negative regulation of gene expression via chromosomal CpG island methylation"/>
    <property type="evidence" value="ECO:0007669"/>
    <property type="project" value="TreeGrafter"/>
</dbReference>
<dbReference type="PANTHER" id="PTHR10629:SF52">
    <property type="entry name" value="DNA (CYTOSINE-5)-METHYLTRANSFERASE 1"/>
    <property type="match status" value="1"/>
</dbReference>
<dbReference type="EC" id="2.1.1.37" evidence="8"/>
<dbReference type="InterPro" id="IPR001525">
    <property type="entry name" value="C5_MeTfrase"/>
</dbReference>
<evidence type="ECO:0000313" key="9">
    <source>
        <dbReference type="EMBL" id="SBV89387.1"/>
    </source>
</evidence>
<dbReference type="GO" id="GO:0003677">
    <property type="term" value="F:DNA binding"/>
    <property type="evidence" value="ECO:0007669"/>
    <property type="project" value="TreeGrafter"/>
</dbReference>
<dbReference type="PRINTS" id="PR00105">
    <property type="entry name" value="C5METTRFRASE"/>
</dbReference>
<comment type="similarity">
    <text evidence="6 7">Belongs to the class I-like SAM-binding methyltransferase superfamily. C5-methyltransferase family.</text>
</comment>
<dbReference type="GO" id="GO:0032259">
    <property type="term" value="P:methylation"/>
    <property type="evidence" value="ECO:0007669"/>
    <property type="project" value="UniProtKB-KW"/>
</dbReference>
<dbReference type="GO" id="GO:0009307">
    <property type="term" value="P:DNA restriction-modification system"/>
    <property type="evidence" value="ECO:0007669"/>
    <property type="project" value="UniProtKB-KW"/>
</dbReference>
<reference evidence="10" key="1">
    <citation type="submission" date="2016-07" db="EMBL/GenBank/DDBJ databases">
        <authorList>
            <person name="Florea S."/>
            <person name="Webb J.S."/>
            <person name="Jaromczyk J."/>
            <person name="Schardl C.L."/>
        </authorList>
    </citation>
    <scope>NUCLEOTIDE SEQUENCE [LARGE SCALE GENOMIC DNA]</scope>
</reference>
<keyword evidence="2 6" id="KW-0808">Transferase</keyword>
<dbReference type="InterPro" id="IPR018117">
    <property type="entry name" value="C5_DNA_meth_AS"/>
</dbReference>
<gene>
    <name evidence="9" type="ORF">XTGNCPPB3709_3350</name>
</gene>
<evidence type="ECO:0000256" key="1">
    <source>
        <dbReference type="ARBA" id="ARBA00022603"/>
    </source>
</evidence>
<evidence type="ECO:0000256" key="5">
    <source>
        <dbReference type="ARBA" id="ARBA00047422"/>
    </source>
</evidence>
<keyword evidence="3 6" id="KW-0949">S-adenosyl-L-methionine</keyword>